<keyword evidence="2" id="KW-1185">Reference proteome</keyword>
<sequence length="206" mass="23153">MPYRRSVSDVVARADDSWLIDAVPSAQYDDAVAVAALLPRTRFRPALPFAVSVDGENLAIPYRVYGPELQADDLSALPSTQQIIMHCLYTRHHDGRTRQRHLRSIIAETHPWVAPFVVQLVGEYVAAILVDIRDGLVEVDSPGTRLHAMYGKFGSANPEFITLTRQRVASYWDCYYRRLWADRAHYPGTTVIESVRAAARQFQAAG</sequence>
<name>A0ABP8S768_9ACTN</name>
<accession>A0ABP8S768</accession>
<organism evidence="1 2">
    <name type="scientific">Micromonospora coerulea</name>
    <dbReference type="NCBI Taxonomy" id="47856"/>
    <lineage>
        <taxon>Bacteria</taxon>
        <taxon>Bacillati</taxon>
        <taxon>Actinomycetota</taxon>
        <taxon>Actinomycetes</taxon>
        <taxon>Micromonosporales</taxon>
        <taxon>Micromonosporaceae</taxon>
        <taxon>Micromonospora</taxon>
    </lineage>
</organism>
<evidence type="ECO:0000313" key="1">
    <source>
        <dbReference type="EMBL" id="GAA4563684.1"/>
    </source>
</evidence>
<dbReference type="Proteomes" id="UP001500307">
    <property type="component" value="Unassembled WGS sequence"/>
</dbReference>
<dbReference type="EMBL" id="BAABGU010000003">
    <property type="protein sequence ID" value="GAA4563684.1"/>
    <property type="molecule type" value="Genomic_DNA"/>
</dbReference>
<evidence type="ECO:0000313" key="2">
    <source>
        <dbReference type="Proteomes" id="UP001500307"/>
    </source>
</evidence>
<gene>
    <name evidence="1" type="ORF">GCM10023176_08120</name>
</gene>
<protein>
    <submittedName>
        <fullName evidence="1">Uncharacterized protein</fullName>
    </submittedName>
</protein>
<reference evidence="2" key="1">
    <citation type="journal article" date="2019" name="Int. J. Syst. Evol. Microbiol.">
        <title>The Global Catalogue of Microorganisms (GCM) 10K type strain sequencing project: providing services to taxonomists for standard genome sequencing and annotation.</title>
        <authorList>
            <consortium name="The Broad Institute Genomics Platform"/>
            <consortium name="The Broad Institute Genome Sequencing Center for Infectious Disease"/>
            <person name="Wu L."/>
            <person name="Ma J."/>
        </authorList>
    </citation>
    <scope>NUCLEOTIDE SEQUENCE [LARGE SCALE GENOMIC DNA]</scope>
    <source>
        <strain evidence="2">JCM 3175</strain>
    </source>
</reference>
<comment type="caution">
    <text evidence="1">The sequence shown here is derived from an EMBL/GenBank/DDBJ whole genome shotgun (WGS) entry which is preliminary data.</text>
</comment>
<proteinExistence type="predicted"/>